<dbReference type="PANTHER" id="PTHR20992">
    <property type="entry name" value="AT15442P-RELATED"/>
    <property type="match status" value="1"/>
</dbReference>
<keyword evidence="1" id="KW-0812">Transmembrane</keyword>
<dbReference type="OrthoDB" id="7551956at2"/>
<feature type="transmembrane region" description="Helical" evidence="1">
    <location>
        <begin position="276"/>
        <end position="295"/>
    </location>
</feature>
<dbReference type="RefSeq" id="WP_097128198.1">
    <property type="nucleotide sequence ID" value="NZ_OCNH01000003.1"/>
</dbReference>
<evidence type="ECO:0000313" key="2">
    <source>
        <dbReference type="EMBL" id="SOD93042.1"/>
    </source>
</evidence>
<accession>A0A286GC12</accession>
<dbReference type="PANTHER" id="PTHR20992:SF9">
    <property type="entry name" value="AT15442P-RELATED"/>
    <property type="match status" value="1"/>
</dbReference>
<evidence type="ECO:0000256" key="1">
    <source>
        <dbReference type="SAM" id="Phobius"/>
    </source>
</evidence>
<protein>
    <recommendedName>
        <fullName evidence="4">TIGR00341 family protein</fullName>
    </recommendedName>
</protein>
<feature type="transmembrane region" description="Helical" evidence="1">
    <location>
        <begin position="243"/>
        <end position="264"/>
    </location>
</feature>
<proteinExistence type="predicted"/>
<feature type="transmembrane region" description="Helical" evidence="1">
    <location>
        <begin position="138"/>
        <end position="163"/>
    </location>
</feature>
<dbReference type="Pfam" id="PF04087">
    <property type="entry name" value="DUF389"/>
    <property type="match status" value="1"/>
</dbReference>
<feature type="transmembrane region" description="Helical" evidence="1">
    <location>
        <begin position="175"/>
        <end position="198"/>
    </location>
</feature>
<dbReference type="InterPro" id="IPR005240">
    <property type="entry name" value="DUF389"/>
</dbReference>
<keyword evidence="3" id="KW-1185">Reference proteome</keyword>
<sequence length="308" mass="32988">MHRSFQIQLSTDKTAAVLTHLLAIEEVIGVAFYPGSSHKPVGDAISVQLLNTGSDKVLRALAECCGDSPYMVSTALTESIIEPNQAQKLENDADEAIWEEIETGMRHQGRITSNFMILMGLGGIMATIGIVSEPTRQIMPFVAAAIIAPGFEPIAGMALAVVLRRWLVLARAFKSTLVGYSILIAASTLTFLFLQFLGETNASQFAASEEVHHLAHPSPADTLLSICGTLAGAIILSSFRKSVIAGALIAMVIINAAAMIGIGLACGRYDLAAEGLQRFGFDILLILLSCGLVFWGKQQLFHHRRPVA</sequence>
<feature type="transmembrane region" description="Helical" evidence="1">
    <location>
        <begin position="218"/>
        <end position="236"/>
    </location>
</feature>
<reference evidence="3" key="1">
    <citation type="submission" date="2017-09" db="EMBL/GenBank/DDBJ databases">
        <authorList>
            <person name="Varghese N."/>
            <person name="Submissions S."/>
        </authorList>
    </citation>
    <scope>NUCLEOTIDE SEQUENCE [LARGE SCALE GENOMIC DNA]</scope>
    <source>
        <strain evidence="3">DSM 29961</strain>
    </source>
</reference>
<evidence type="ECO:0008006" key="4">
    <source>
        <dbReference type="Google" id="ProtNLM"/>
    </source>
</evidence>
<organism evidence="2 3">
    <name type="scientific">Spirosoma fluviale</name>
    <dbReference type="NCBI Taxonomy" id="1597977"/>
    <lineage>
        <taxon>Bacteria</taxon>
        <taxon>Pseudomonadati</taxon>
        <taxon>Bacteroidota</taxon>
        <taxon>Cytophagia</taxon>
        <taxon>Cytophagales</taxon>
        <taxon>Cytophagaceae</taxon>
        <taxon>Spirosoma</taxon>
    </lineage>
</organism>
<dbReference type="EMBL" id="OCNH01000003">
    <property type="protein sequence ID" value="SOD93042.1"/>
    <property type="molecule type" value="Genomic_DNA"/>
</dbReference>
<keyword evidence="1" id="KW-1133">Transmembrane helix</keyword>
<gene>
    <name evidence="2" type="ORF">SAMN06269250_4324</name>
</gene>
<evidence type="ECO:0000313" key="3">
    <source>
        <dbReference type="Proteomes" id="UP000219452"/>
    </source>
</evidence>
<dbReference type="AlphaFoldDB" id="A0A286GC12"/>
<dbReference type="Proteomes" id="UP000219452">
    <property type="component" value="Unassembled WGS sequence"/>
</dbReference>
<feature type="transmembrane region" description="Helical" evidence="1">
    <location>
        <begin position="115"/>
        <end position="132"/>
    </location>
</feature>
<keyword evidence="1" id="KW-0472">Membrane</keyword>
<name>A0A286GC12_9BACT</name>